<organism evidence="2 3">
    <name type="scientific">Gregarina niphandrodes</name>
    <name type="common">Septate eugregarine</name>
    <dbReference type="NCBI Taxonomy" id="110365"/>
    <lineage>
        <taxon>Eukaryota</taxon>
        <taxon>Sar</taxon>
        <taxon>Alveolata</taxon>
        <taxon>Apicomplexa</taxon>
        <taxon>Conoidasida</taxon>
        <taxon>Gregarinasina</taxon>
        <taxon>Eugregarinorida</taxon>
        <taxon>Gregarinidae</taxon>
        <taxon>Gregarina</taxon>
    </lineage>
</organism>
<proteinExistence type="predicted"/>
<keyword evidence="1" id="KW-0175">Coiled coil</keyword>
<feature type="coiled-coil region" evidence="1">
    <location>
        <begin position="125"/>
        <end position="155"/>
    </location>
</feature>
<dbReference type="VEuPathDB" id="CryptoDB:GNI_134390"/>
<dbReference type="AlphaFoldDB" id="A0A023B114"/>
<gene>
    <name evidence="2" type="ORF">GNI_134390</name>
</gene>
<evidence type="ECO:0000313" key="3">
    <source>
        <dbReference type="Proteomes" id="UP000019763"/>
    </source>
</evidence>
<dbReference type="GeneID" id="22914757"/>
<dbReference type="EMBL" id="AFNH02000996">
    <property type="protein sequence ID" value="EZG46265.1"/>
    <property type="molecule type" value="Genomic_DNA"/>
</dbReference>
<accession>A0A023B114</accession>
<dbReference type="Proteomes" id="UP000019763">
    <property type="component" value="Unassembled WGS sequence"/>
</dbReference>
<protein>
    <submittedName>
        <fullName evidence="2">Uncharacterized protein</fullName>
    </submittedName>
</protein>
<evidence type="ECO:0000256" key="1">
    <source>
        <dbReference type="SAM" id="Coils"/>
    </source>
</evidence>
<comment type="caution">
    <text evidence="2">The sequence shown here is derived from an EMBL/GenBank/DDBJ whole genome shotgun (WGS) entry which is preliminary data.</text>
</comment>
<name>A0A023B114_GRENI</name>
<sequence>MRSTKSVHVCSKRFYRVPCLVAATAMPAPSADLAGVSVANAMATQAGHHLVASEAMTGALEGHDRIGLQYMTKWQERSSELVELRTKVYITRAEIQRHDDEYNQIKARLCKPAPGEQLQLLAKRLAQTVDTMNQLRNMERNLQAQISNTEAAMKQCLTDAIAARQCFRAQLGLTPCLYNPSQMMPTASWGQVPNWGPQTAYPPNIYHYGSPYLPYPPAMTQGYIGGQDNLNLDDDDFSDDE</sequence>
<evidence type="ECO:0000313" key="2">
    <source>
        <dbReference type="EMBL" id="EZG46265.1"/>
    </source>
</evidence>
<reference evidence="2" key="1">
    <citation type="submission" date="2013-12" db="EMBL/GenBank/DDBJ databases">
        <authorList>
            <person name="Omoto C.K."/>
            <person name="Sibley D."/>
            <person name="Venepally P."/>
            <person name="Hadjithomas M."/>
            <person name="Karamycheva S."/>
            <person name="Brunk B."/>
            <person name="Roos D."/>
            <person name="Caler E."/>
            <person name="Lorenzi H."/>
        </authorList>
    </citation>
    <scope>NUCLEOTIDE SEQUENCE</scope>
</reference>
<dbReference type="RefSeq" id="XP_011132335.1">
    <property type="nucleotide sequence ID" value="XM_011134033.1"/>
</dbReference>
<keyword evidence="3" id="KW-1185">Reference proteome</keyword>